<keyword evidence="7" id="KW-1185">Reference proteome</keyword>
<dbReference type="InterPro" id="IPR050109">
    <property type="entry name" value="HTH-type_TetR-like_transc_reg"/>
</dbReference>
<comment type="caution">
    <text evidence="6">The sequence shown here is derived from an EMBL/GenBank/DDBJ whole genome shotgun (WGS) entry which is preliminary data.</text>
</comment>
<keyword evidence="3" id="KW-0804">Transcription</keyword>
<evidence type="ECO:0000313" key="6">
    <source>
        <dbReference type="EMBL" id="MCS7480394.1"/>
    </source>
</evidence>
<dbReference type="Gene3D" id="1.10.357.10">
    <property type="entry name" value="Tetracycline Repressor, domain 2"/>
    <property type="match status" value="1"/>
</dbReference>
<dbReference type="SUPFAM" id="SSF48498">
    <property type="entry name" value="Tetracyclin repressor-like, C-terminal domain"/>
    <property type="match status" value="1"/>
</dbReference>
<evidence type="ECO:0000256" key="1">
    <source>
        <dbReference type="ARBA" id="ARBA00023015"/>
    </source>
</evidence>
<dbReference type="InterPro" id="IPR036271">
    <property type="entry name" value="Tet_transcr_reg_TetR-rel_C_sf"/>
</dbReference>
<dbReference type="InterPro" id="IPR009057">
    <property type="entry name" value="Homeodomain-like_sf"/>
</dbReference>
<dbReference type="PRINTS" id="PR00455">
    <property type="entry name" value="HTHTETR"/>
</dbReference>
<keyword evidence="2 4" id="KW-0238">DNA-binding</keyword>
<dbReference type="EMBL" id="JANYMP010000013">
    <property type="protein sequence ID" value="MCS7480394.1"/>
    <property type="molecule type" value="Genomic_DNA"/>
</dbReference>
<dbReference type="InterPro" id="IPR001647">
    <property type="entry name" value="HTH_TetR"/>
</dbReference>
<dbReference type="PROSITE" id="PS50977">
    <property type="entry name" value="HTH_TETR_2"/>
    <property type="match status" value="1"/>
</dbReference>
<organism evidence="6 7">
    <name type="scientific">Umezawaea endophytica</name>
    <dbReference type="NCBI Taxonomy" id="1654476"/>
    <lineage>
        <taxon>Bacteria</taxon>
        <taxon>Bacillati</taxon>
        <taxon>Actinomycetota</taxon>
        <taxon>Actinomycetes</taxon>
        <taxon>Pseudonocardiales</taxon>
        <taxon>Pseudonocardiaceae</taxon>
        <taxon>Umezawaea</taxon>
    </lineage>
</organism>
<dbReference type="Proteomes" id="UP001141259">
    <property type="component" value="Unassembled WGS sequence"/>
</dbReference>
<sequence length="202" mass="21659">MTPPPAARHRTASEQVGSALLDAAQAVLDREGLSAVSVRAVASEAGVAPMGVYNRFQNKDGLLIALATRAFGALKDAVGTGDPVEDPLGRFREGCRAYRTFALRYPQQYRLMFTGVESLASPSPAAEHGSATLQVLVDTIDVAVQQGILRTEPVQAAQVVWNAIHGAVSLELANLHVTLKRHGFDPAETYDRMLEVLIDGLR</sequence>
<dbReference type="PANTHER" id="PTHR30055">
    <property type="entry name" value="HTH-TYPE TRANSCRIPTIONAL REGULATOR RUTR"/>
    <property type="match status" value="1"/>
</dbReference>
<dbReference type="AlphaFoldDB" id="A0A9X2VPV1"/>
<gene>
    <name evidence="6" type="ORF">NZH93_26365</name>
</gene>
<dbReference type="RefSeq" id="WP_259625887.1">
    <property type="nucleotide sequence ID" value="NZ_JANYMP010000013.1"/>
</dbReference>
<dbReference type="Pfam" id="PF00440">
    <property type="entry name" value="TetR_N"/>
    <property type="match status" value="1"/>
</dbReference>
<evidence type="ECO:0000256" key="3">
    <source>
        <dbReference type="ARBA" id="ARBA00023163"/>
    </source>
</evidence>
<reference evidence="6" key="1">
    <citation type="submission" date="2022-08" db="EMBL/GenBank/DDBJ databases">
        <authorList>
            <person name="Tistechok S."/>
            <person name="Samborskyy M."/>
            <person name="Roman I."/>
        </authorList>
    </citation>
    <scope>NUCLEOTIDE SEQUENCE</scope>
    <source>
        <strain evidence="6">DSM 103496</strain>
    </source>
</reference>
<dbReference type="GO" id="GO:0000976">
    <property type="term" value="F:transcription cis-regulatory region binding"/>
    <property type="evidence" value="ECO:0007669"/>
    <property type="project" value="TreeGrafter"/>
</dbReference>
<feature type="domain" description="HTH tetR-type" evidence="5">
    <location>
        <begin position="14"/>
        <end position="74"/>
    </location>
</feature>
<dbReference type="PANTHER" id="PTHR30055:SF234">
    <property type="entry name" value="HTH-TYPE TRANSCRIPTIONAL REGULATOR BETI"/>
    <property type="match status" value="1"/>
</dbReference>
<keyword evidence="1" id="KW-0805">Transcription regulation</keyword>
<dbReference type="InterPro" id="IPR025996">
    <property type="entry name" value="MT1864/Rv1816-like_C"/>
</dbReference>
<evidence type="ECO:0000259" key="5">
    <source>
        <dbReference type="PROSITE" id="PS50977"/>
    </source>
</evidence>
<accession>A0A9X2VPV1</accession>
<dbReference type="Pfam" id="PF13305">
    <property type="entry name" value="TetR_C_33"/>
    <property type="match status" value="1"/>
</dbReference>
<dbReference type="GO" id="GO:0003700">
    <property type="term" value="F:DNA-binding transcription factor activity"/>
    <property type="evidence" value="ECO:0007669"/>
    <property type="project" value="TreeGrafter"/>
</dbReference>
<evidence type="ECO:0000256" key="4">
    <source>
        <dbReference type="PROSITE-ProRule" id="PRU00335"/>
    </source>
</evidence>
<protein>
    <submittedName>
        <fullName evidence="6">TetR/AcrR family transcriptional regulator</fullName>
    </submittedName>
</protein>
<evidence type="ECO:0000313" key="7">
    <source>
        <dbReference type="Proteomes" id="UP001141259"/>
    </source>
</evidence>
<dbReference type="SUPFAM" id="SSF46689">
    <property type="entry name" value="Homeodomain-like"/>
    <property type="match status" value="1"/>
</dbReference>
<proteinExistence type="predicted"/>
<name>A0A9X2VPV1_9PSEU</name>
<evidence type="ECO:0000256" key="2">
    <source>
        <dbReference type="ARBA" id="ARBA00023125"/>
    </source>
</evidence>
<feature type="DNA-binding region" description="H-T-H motif" evidence="4">
    <location>
        <begin position="37"/>
        <end position="56"/>
    </location>
</feature>